<evidence type="ECO:0000313" key="1">
    <source>
        <dbReference type="EMBL" id="MBF6022857.1"/>
    </source>
</evidence>
<organism evidence="1 2">
    <name type="scientific">Lysobacter niastensis</name>
    <dbReference type="NCBI Taxonomy" id="380629"/>
    <lineage>
        <taxon>Bacteria</taxon>
        <taxon>Pseudomonadati</taxon>
        <taxon>Pseudomonadota</taxon>
        <taxon>Gammaproteobacteria</taxon>
        <taxon>Lysobacterales</taxon>
        <taxon>Lysobacteraceae</taxon>
        <taxon>Lysobacter</taxon>
    </lineage>
</organism>
<keyword evidence="1" id="KW-0238">DNA-binding</keyword>
<protein>
    <submittedName>
        <fullName evidence="1">DNA-binding protein</fullName>
    </submittedName>
</protein>
<keyword evidence="2" id="KW-1185">Reference proteome</keyword>
<proteinExistence type="predicted"/>
<reference evidence="1 2" key="1">
    <citation type="submission" date="2020-11" db="EMBL/GenBank/DDBJ databases">
        <title>Draft Genome Sequence and Secondary Metabolite Biosynthetic Potential of the Lysobacter niastensis Type strain DSM 18481.</title>
        <authorList>
            <person name="Turrini P."/>
            <person name="Artuso I."/>
            <person name="Tescari M."/>
            <person name="Lugli G.A."/>
            <person name="Frangipani E."/>
            <person name="Ventura M."/>
            <person name="Visca P."/>
        </authorList>
    </citation>
    <scope>NUCLEOTIDE SEQUENCE [LARGE SCALE GENOMIC DNA]</scope>
    <source>
        <strain evidence="1 2">DSM 18481</strain>
    </source>
</reference>
<dbReference type="RefSeq" id="WP_194929436.1">
    <property type="nucleotide sequence ID" value="NZ_JADLZT010000001.1"/>
</dbReference>
<gene>
    <name evidence="1" type="ORF">IU514_02330</name>
</gene>
<dbReference type="Proteomes" id="UP001429984">
    <property type="component" value="Unassembled WGS sequence"/>
</dbReference>
<evidence type="ECO:0000313" key="2">
    <source>
        <dbReference type="Proteomes" id="UP001429984"/>
    </source>
</evidence>
<name>A0ABS0B2Z7_9GAMM</name>
<dbReference type="GO" id="GO:0003677">
    <property type="term" value="F:DNA binding"/>
    <property type="evidence" value="ECO:0007669"/>
    <property type="project" value="UniProtKB-KW"/>
</dbReference>
<dbReference type="EMBL" id="JADLZT010000001">
    <property type="protein sequence ID" value="MBF6022857.1"/>
    <property type="molecule type" value="Genomic_DNA"/>
</dbReference>
<accession>A0ABS0B2Z7</accession>
<comment type="caution">
    <text evidence="1">The sequence shown here is derived from an EMBL/GenBank/DDBJ whole genome shotgun (WGS) entry which is preliminary data.</text>
</comment>
<sequence>MKRAKQPKRVEAPAVDWIDGLDDRLLTTDAAAKFLGYHAATLRKLRCYGDAGPPHIVLPNNYSIRYRLGDLKAWAGISKGRAA</sequence>